<evidence type="ECO:0000313" key="2">
    <source>
        <dbReference type="EMBL" id="KAJ5358188.1"/>
    </source>
</evidence>
<keyword evidence="3" id="KW-1185">Reference proteome</keyword>
<dbReference type="Proteomes" id="UP001148299">
    <property type="component" value="Unassembled WGS sequence"/>
</dbReference>
<feature type="compositionally biased region" description="Basic and acidic residues" evidence="1">
    <location>
        <begin position="30"/>
        <end position="39"/>
    </location>
</feature>
<feature type="region of interest" description="Disordered" evidence="1">
    <location>
        <begin position="30"/>
        <end position="73"/>
    </location>
</feature>
<dbReference type="AlphaFoldDB" id="A0A9W9RDE6"/>
<sequence>MDVSTYHCLDSNAIQATTNNKRGYVKIASGEEVKADPKKPPGALRPHQADQNTPGMQPPRTQHCRSPKQKTTMQSLYCDQNHTIHAQSRSYSFPSRPG</sequence>
<name>A0A9W9RDE6_PENBR</name>
<protein>
    <submittedName>
        <fullName evidence="2">Uncharacterized protein</fullName>
    </submittedName>
</protein>
<evidence type="ECO:0000256" key="1">
    <source>
        <dbReference type="SAM" id="MobiDB-lite"/>
    </source>
</evidence>
<organism evidence="2 3">
    <name type="scientific">Penicillium brevicompactum</name>
    <dbReference type="NCBI Taxonomy" id="5074"/>
    <lineage>
        <taxon>Eukaryota</taxon>
        <taxon>Fungi</taxon>
        <taxon>Dikarya</taxon>
        <taxon>Ascomycota</taxon>
        <taxon>Pezizomycotina</taxon>
        <taxon>Eurotiomycetes</taxon>
        <taxon>Eurotiomycetidae</taxon>
        <taxon>Eurotiales</taxon>
        <taxon>Aspergillaceae</taxon>
        <taxon>Penicillium</taxon>
    </lineage>
</organism>
<evidence type="ECO:0000313" key="3">
    <source>
        <dbReference type="Proteomes" id="UP001148299"/>
    </source>
</evidence>
<accession>A0A9W9RDE6</accession>
<reference evidence="2" key="2">
    <citation type="journal article" date="2023" name="IMA Fungus">
        <title>Comparative genomic study of the Penicillium genus elucidates a diverse pangenome and 15 lateral gene transfer events.</title>
        <authorList>
            <person name="Petersen C."/>
            <person name="Sorensen T."/>
            <person name="Nielsen M.R."/>
            <person name="Sondergaard T.E."/>
            <person name="Sorensen J.L."/>
            <person name="Fitzpatrick D.A."/>
            <person name="Frisvad J.C."/>
            <person name="Nielsen K.L."/>
        </authorList>
    </citation>
    <scope>NUCLEOTIDE SEQUENCE</scope>
    <source>
        <strain evidence="2">IBT 35675</strain>
    </source>
</reference>
<gene>
    <name evidence="2" type="ORF">N7541_005346</name>
</gene>
<reference evidence="2" key="1">
    <citation type="submission" date="2022-12" db="EMBL/GenBank/DDBJ databases">
        <authorList>
            <person name="Petersen C."/>
        </authorList>
    </citation>
    <scope>NUCLEOTIDE SEQUENCE</scope>
    <source>
        <strain evidence="2">IBT 35675</strain>
    </source>
</reference>
<dbReference type="EMBL" id="JAPZBR010000003">
    <property type="protein sequence ID" value="KAJ5358188.1"/>
    <property type="molecule type" value="Genomic_DNA"/>
</dbReference>
<proteinExistence type="predicted"/>
<comment type="caution">
    <text evidence="2">The sequence shown here is derived from an EMBL/GenBank/DDBJ whole genome shotgun (WGS) entry which is preliminary data.</text>
</comment>